<dbReference type="GO" id="GO:0045721">
    <property type="term" value="P:negative regulation of gluconeogenesis"/>
    <property type="evidence" value="ECO:0007669"/>
    <property type="project" value="EnsemblFungi"/>
</dbReference>
<dbReference type="InterPro" id="IPR013144">
    <property type="entry name" value="CRA_dom"/>
</dbReference>
<dbReference type="PROSITE" id="PS50896">
    <property type="entry name" value="LISH"/>
    <property type="match status" value="1"/>
</dbReference>
<name>G0WGG8_NAUDC</name>
<feature type="domain" description="CTLH" evidence="2">
    <location>
        <begin position="845"/>
        <end position="892"/>
    </location>
</feature>
<dbReference type="PANTHER" id="PTHR12864">
    <property type="entry name" value="RAN BINDING PROTEIN 9-RELATED"/>
    <property type="match status" value="1"/>
</dbReference>
<dbReference type="GO" id="GO:0034657">
    <property type="term" value="C:GID complex"/>
    <property type="evidence" value="ECO:0007669"/>
    <property type="project" value="EnsemblFungi"/>
</dbReference>
<dbReference type="InterPro" id="IPR044736">
    <property type="entry name" value="Gid1/RanBPM/SPLA_SPRY"/>
</dbReference>
<dbReference type="InterPro" id="IPR003877">
    <property type="entry name" value="SPRY_dom"/>
</dbReference>
<dbReference type="OMA" id="RHNERQI"/>
<reference evidence="3 4" key="1">
    <citation type="journal article" date="2011" name="Proc. Natl. Acad. Sci. U.S.A.">
        <title>Evolutionary erosion of yeast sex chromosomes by mating-type switching accidents.</title>
        <authorList>
            <person name="Gordon J.L."/>
            <person name="Armisen D."/>
            <person name="Proux-Wera E."/>
            <person name="Oheigeartaigh S.S."/>
            <person name="Byrne K.P."/>
            <person name="Wolfe K.H."/>
        </authorList>
    </citation>
    <scope>NUCLEOTIDE SEQUENCE [LARGE SCALE GENOMIC DNA]</scope>
    <source>
        <strain evidence="4">ATCC 10597 / BCRC 20456 / CBS 421 / NBRC 0211 / NRRL Y-12639</strain>
    </source>
</reference>
<proteinExistence type="predicted"/>
<dbReference type="SUPFAM" id="SSF49899">
    <property type="entry name" value="Concanavalin A-like lectins/glucanases"/>
    <property type="match status" value="1"/>
</dbReference>
<dbReference type="HOGENOM" id="CLU_308189_0_0_1"/>
<evidence type="ECO:0000259" key="2">
    <source>
        <dbReference type="PROSITE" id="PS50897"/>
    </source>
</evidence>
<dbReference type="InterPro" id="IPR050618">
    <property type="entry name" value="Ubq-SigPath_Reg"/>
</dbReference>
<feature type="compositionally biased region" description="Acidic residues" evidence="1">
    <location>
        <begin position="255"/>
        <end position="274"/>
    </location>
</feature>
<dbReference type="Gene3D" id="2.60.120.920">
    <property type="match status" value="1"/>
</dbReference>
<dbReference type="GeneID" id="11493969"/>
<dbReference type="GO" id="GO:0006808">
    <property type="term" value="P:regulation of nitrogen utilization"/>
    <property type="evidence" value="ECO:0007669"/>
    <property type="project" value="EnsemblFungi"/>
</dbReference>
<feature type="compositionally biased region" description="Low complexity" evidence="1">
    <location>
        <begin position="217"/>
        <end position="234"/>
    </location>
</feature>
<dbReference type="eggNOG" id="KOG1477">
    <property type="taxonomic scope" value="Eukaryota"/>
</dbReference>
<dbReference type="SMART" id="SM00449">
    <property type="entry name" value="SPRY"/>
    <property type="match status" value="1"/>
</dbReference>
<keyword evidence="4" id="KW-1185">Reference proteome</keyword>
<accession>G0WGG8</accession>
<dbReference type="PROSITE" id="PS50897">
    <property type="entry name" value="CTLH"/>
    <property type="match status" value="1"/>
</dbReference>
<gene>
    <name evidence="3" type="primary">NDAI0I03110</name>
    <name evidence="3" type="ordered locus">NDAI_0I03110</name>
</gene>
<evidence type="ECO:0000256" key="1">
    <source>
        <dbReference type="SAM" id="MobiDB-lite"/>
    </source>
</evidence>
<dbReference type="Proteomes" id="UP000000689">
    <property type="component" value="Chromosome 9"/>
</dbReference>
<dbReference type="CDD" id="cd12885">
    <property type="entry name" value="SPRY_RanBP_like"/>
    <property type="match status" value="1"/>
</dbReference>
<evidence type="ECO:0000313" key="4">
    <source>
        <dbReference type="Proteomes" id="UP000000689"/>
    </source>
</evidence>
<protein>
    <recommendedName>
        <fullName evidence="2">CTLH domain-containing protein</fullName>
    </recommendedName>
</protein>
<feature type="region of interest" description="Disordered" evidence="1">
    <location>
        <begin position="692"/>
        <end position="731"/>
    </location>
</feature>
<dbReference type="OrthoDB" id="25503at2759"/>
<feature type="compositionally biased region" description="Acidic residues" evidence="1">
    <location>
        <begin position="698"/>
        <end position="717"/>
    </location>
</feature>
<dbReference type="Pfam" id="PF00622">
    <property type="entry name" value="SPRY"/>
    <property type="match status" value="1"/>
</dbReference>
<feature type="region of interest" description="Disordered" evidence="1">
    <location>
        <begin position="513"/>
        <end position="571"/>
    </location>
</feature>
<dbReference type="InterPro" id="IPR024964">
    <property type="entry name" value="CTLH/CRA"/>
</dbReference>
<dbReference type="SMART" id="SM00757">
    <property type="entry name" value="CRA"/>
    <property type="match status" value="1"/>
</dbReference>
<dbReference type="InterPro" id="IPR013320">
    <property type="entry name" value="ConA-like_dom_sf"/>
</dbReference>
<dbReference type="Pfam" id="PF10607">
    <property type="entry name" value="CTLH"/>
    <property type="match status" value="1"/>
</dbReference>
<evidence type="ECO:0000313" key="3">
    <source>
        <dbReference type="EMBL" id="CCD26879.1"/>
    </source>
</evidence>
<dbReference type="EMBL" id="HE580275">
    <property type="protein sequence ID" value="CCD26879.1"/>
    <property type="molecule type" value="Genomic_DNA"/>
</dbReference>
<dbReference type="InterPro" id="IPR006595">
    <property type="entry name" value="CTLH_C"/>
</dbReference>
<dbReference type="STRING" id="1071378.G0WGG8"/>
<dbReference type="GO" id="GO:0043161">
    <property type="term" value="P:proteasome-mediated ubiquitin-dependent protein catabolic process"/>
    <property type="evidence" value="ECO:0007669"/>
    <property type="project" value="EnsemblFungi"/>
</dbReference>
<dbReference type="AlphaFoldDB" id="G0WGG8"/>
<feature type="compositionally biased region" description="Polar residues" evidence="1">
    <location>
        <begin position="235"/>
        <end position="248"/>
    </location>
</feature>
<organism evidence="3 4">
    <name type="scientific">Naumovozyma dairenensis (strain ATCC 10597 / BCRC 20456 / CBS 421 / NBRC 0211 / NRRL Y-12639)</name>
    <name type="common">Saccharomyces dairenensis</name>
    <dbReference type="NCBI Taxonomy" id="1071378"/>
    <lineage>
        <taxon>Eukaryota</taxon>
        <taxon>Fungi</taxon>
        <taxon>Dikarya</taxon>
        <taxon>Ascomycota</taxon>
        <taxon>Saccharomycotina</taxon>
        <taxon>Saccharomycetes</taxon>
        <taxon>Saccharomycetales</taxon>
        <taxon>Saccharomycetaceae</taxon>
        <taxon>Naumovozyma</taxon>
    </lineage>
</organism>
<dbReference type="InterPro" id="IPR043136">
    <property type="entry name" value="B30.2/SPRY_sf"/>
</dbReference>
<feature type="compositionally biased region" description="Acidic residues" evidence="1">
    <location>
        <begin position="527"/>
        <end position="557"/>
    </location>
</feature>
<sequence>MSSNYMEEIDKTFVKQLFPEYLLHQPVSQELWYLYIKNKKLFNRINEQNKDPNSVASGTSNTKQKYIWNLADENADDNDDTTRINTSNALTSSLSSSLSARTDNVILPFNVKKEIWHRLMELGVLGTISFESANDNYLIQVYKYFYPKQMDLIPTIYSRNSMNANANANGFSLKNGNSFNMATEKNGNMRKPFPYNSDNDNDNDNDLWNESSRPESSRSVSLSAVNDNVSNDNVESTTIQQSVTNSNNDSHKENDDDNDEMDIDDEDEEDGDADEEIIGSETESVISRKTNTSPIYHDFQKERTPQNILRKQYENKFKFKSNHVTSDIYNIIGYFLPSHWAPPAASGVTVSRDGVMRLQSVTLSESSASSTAGLSLAATHEVYPAPSSTSAAAIRNRLNSSHPTSSTATITGKSNKNQSNYTMVKANTFIPTNKMSIFYYEIRVLSVTSSQNAQNCNILLGYNFDFSENHNANVFSINDSQQQFGRPTSAGHVMDTSFNMTTTNNLFARNRHNIHNESDDNNNNGNEDYENNDDIEGDDDDDDNDDEDDGGEDEEHEGGDPSRGQSWRRTCGSKKASKEGLDFGFFGLSGQNGSIYFGQKFEPYSIPFCRDDIIGCGINYIDSTIFFTKNGVHLGTAFRNLPDLNFIPSVALKPGNSVRTNFGLYEEFAFDISGYQDKWKNKSLQHILQPFNQKNTEMEDVEEDEDEAKAEEPDEEENNKTKDIENGIENNEHRKKSLSTFLLGPDTRYNKDGRLTKPTDTAINHLNDTENGDLIVDTLNVMINDYLIHEGMIDVAKAFLKDLQDDSVVKDSDGGNDNIVDCETLEIQREIIRHNERQILKEEKVVQIRQEIRRLVYNGDIKGCVTWINSELPNLLQSNIELSFELKIAEYLISFISNAPGMNIEETIKNGQLLTQEFVYNENIPGALRENFKRHLDNISLLLAYDDPVNEVTGDLSMYLSKEYLQDRLFQVINSNVLQFLKKKSSCSLEDIMGYTRTMLSTMRNYRIDTSGSNGNCRYYRAVNIDEDFLNI</sequence>
<dbReference type="RefSeq" id="XP_003672122.1">
    <property type="nucleotide sequence ID" value="XM_003672074.1"/>
</dbReference>
<dbReference type="KEGG" id="ndi:NDAI_0I03110"/>
<feature type="region of interest" description="Disordered" evidence="1">
    <location>
        <begin position="182"/>
        <end position="274"/>
    </location>
</feature>
<dbReference type="InterPro" id="IPR006594">
    <property type="entry name" value="LisH"/>
</dbReference>